<dbReference type="EMBL" id="KZ678665">
    <property type="protein sequence ID" value="PSR77248.1"/>
    <property type="molecule type" value="Genomic_DNA"/>
</dbReference>
<accession>A0A2T2ZUU2</accession>
<feature type="signal peptide" evidence="1">
    <location>
        <begin position="1"/>
        <end position="15"/>
    </location>
</feature>
<dbReference type="Proteomes" id="UP000241462">
    <property type="component" value="Unassembled WGS sequence"/>
</dbReference>
<evidence type="ECO:0000313" key="2">
    <source>
        <dbReference type="EMBL" id="PSR77248.1"/>
    </source>
</evidence>
<keyword evidence="1" id="KW-0732">Signal</keyword>
<feature type="chain" id="PRO_5015461766" description="Secreted protein" evidence="1">
    <location>
        <begin position="16"/>
        <end position="88"/>
    </location>
</feature>
<sequence>MAVCLLLTRCTAVIGALLEMASNVEENRQTTTRKAREQERGCIQTGRTGQHTFLRQEKSEQQLRVAPWTLTSAIPPAHPCSCSCFRDR</sequence>
<protein>
    <recommendedName>
        <fullName evidence="4">Secreted protein</fullName>
    </recommendedName>
</protein>
<keyword evidence="3" id="KW-1185">Reference proteome</keyword>
<gene>
    <name evidence="2" type="ORF">BD289DRAFT_445624</name>
</gene>
<proteinExistence type="predicted"/>
<evidence type="ECO:0000256" key="1">
    <source>
        <dbReference type="SAM" id="SignalP"/>
    </source>
</evidence>
<dbReference type="InParanoid" id="A0A2T2ZUU2"/>
<dbReference type="AlphaFoldDB" id="A0A2T2ZUU2"/>
<name>A0A2T2ZUU2_9PEZI</name>
<organism evidence="2 3">
    <name type="scientific">Coniella lustricola</name>
    <dbReference type="NCBI Taxonomy" id="2025994"/>
    <lineage>
        <taxon>Eukaryota</taxon>
        <taxon>Fungi</taxon>
        <taxon>Dikarya</taxon>
        <taxon>Ascomycota</taxon>
        <taxon>Pezizomycotina</taxon>
        <taxon>Sordariomycetes</taxon>
        <taxon>Sordariomycetidae</taxon>
        <taxon>Diaporthales</taxon>
        <taxon>Schizoparmaceae</taxon>
        <taxon>Coniella</taxon>
    </lineage>
</organism>
<reference evidence="2 3" key="1">
    <citation type="journal article" date="2018" name="Mycol. Prog.">
        <title>Coniella lustricola, a new species from submerged detritus.</title>
        <authorList>
            <person name="Raudabaugh D.B."/>
            <person name="Iturriaga T."/>
            <person name="Carver A."/>
            <person name="Mondo S."/>
            <person name="Pangilinan J."/>
            <person name="Lipzen A."/>
            <person name="He G."/>
            <person name="Amirebrahimi M."/>
            <person name="Grigoriev I.V."/>
            <person name="Miller A.N."/>
        </authorList>
    </citation>
    <scope>NUCLEOTIDE SEQUENCE [LARGE SCALE GENOMIC DNA]</scope>
    <source>
        <strain evidence="2 3">B22-T-1</strain>
    </source>
</reference>
<evidence type="ECO:0008006" key="4">
    <source>
        <dbReference type="Google" id="ProtNLM"/>
    </source>
</evidence>
<evidence type="ECO:0000313" key="3">
    <source>
        <dbReference type="Proteomes" id="UP000241462"/>
    </source>
</evidence>